<keyword evidence="3" id="KW-0472">Membrane</keyword>
<dbReference type="Proteomes" id="UP000184226">
    <property type="component" value="Unassembled WGS sequence"/>
</dbReference>
<dbReference type="PANTHER" id="PTHR30332">
    <property type="entry name" value="PROBABLE GENERAL SECRETION PATHWAY PROTEIN D"/>
    <property type="match status" value="1"/>
</dbReference>
<organism evidence="5 6">
    <name type="scientific">Pollutimonas bauzanensis</name>
    <dbReference type="NCBI Taxonomy" id="658167"/>
    <lineage>
        <taxon>Bacteria</taxon>
        <taxon>Pseudomonadati</taxon>
        <taxon>Pseudomonadota</taxon>
        <taxon>Betaproteobacteria</taxon>
        <taxon>Burkholderiales</taxon>
        <taxon>Alcaligenaceae</taxon>
        <taxon>Pollutimonas</taxon>
    </lineage>
</organism>
<protein>
    <submittedName>
        <fullName evidence="5">Type IVB pilus formation outer membrane protein, R64 PilN family</fullName>
    </submittedName>
</protein>
<feature type="signal peptide" evidence="4">
    <location>
        <begin position="1"/>
        <end position="23"/>
    </location>
</feature>
<comment type="subcellular location">
    <subcellularLocation>
        <location evidence="1">Membrane</location>
    </subcellularLocation>
</comment>
<dbReference type="GO" id="GO:0016020">
    <property type="term" value="C:membrane"/>
    <property type="evidence" value="ECO:0007669"/>
    <property type="project" value="UniProtKB-SubCell"/>
</dbReference>
<evidence type="ECO:0000256" key="3">
    <source>
        <dbReference type="ARBA" id="ARBA00023136"/>
    </source>
</evidence>
<gene>
    <name evidence="5" type="ORF">SAMN04488135_101400</name>
</gene>
<dbReference type="InterPro" id="IPR050810">
    <property type="entry name" value="Bact_Secretion_Sys_Channel"/>
</dbReference>
<evidence type="ECO:0000313" key="5">
    <source>
        <dbReference type="EMBL" id="SHG84165.1"/>
    </source>
</evidence>
<sequence length="532" mass="56278">MNRYSRHLAATGLCVLASGCALGARMQQIAATIGQAGSSVKLRHEGFARSLGSQDERRAAQDVARPWLAGRAQPLARELTLPAALRANVNTTLMFADGPMDLPRLAQRITAATNIAVHIRPDALLPLEHFLPRLGASGLAPGAAAVAAASTVALAGGAEPLARILDRVGARLGVMWRYQNERIEFFRTETRVFNVRALTLNANAEASLGLGGSNKTEGFVSTSRTSLSSDAHDLLAVVRARIEPFLSRAGVLVAEPGASSAIIVTDTPEVLQGIGRYLERENRALTRRVRLVFEELTVSVNDNAEAGLDWNLVFSSAKAAAAMALPGSSVADAASLSLGLNQGPFQGSDSLIKALGQAGRVVRRSSMPVLTLNRRPVTHAVRTTFSYIDKVQTTALASGSGMALPSVSVSQREETVGSLITLVPDAQDDGQILLSVAYDNTVAQPLKTVTFGDKENPLQLQQVTIDGNGTVQQVVLQPGQPLLISGFDRSQEETEGRRLNPGLPIVLGGSDRAAAQHLTTVMVVTAQVEEGF</sequence>
<dbReference type="EMBL" id="FQXE01000001">
    <property type="protein sequence ID" value="SHG84165.1"/>
    <property type="molecule type" value="Genomic_DNA"/>
</dbReference>
<dbReference type="PANTHER" id="PTHR30332:SF24">
    <property type="entry name" value="SECRETIN GSPD-RELATED"/>
    <property type="match status" value="1"/>
</dbReference>
<dbReference type="RefSeq" id="WP_073101389.1">
    <property type="nucleotide sequence ID" value="NZ_FQXE01000001.1"/>
</dbReference>
<accession>A0A1M5N3Y3</accession>
<proteinExistence type="predicted"/>
<keyword evidence="2 4" id="KW-0732">Signal</keyword>
<evidence type="ECO:0000256" key="4">
    <source>
        <dbReference type="SAM" id="SignalP"/>
    </source>
</evidence>
<dbReference type="STRING" id="658167.SAMN04488135_101400"/>
<dbReference type="OrthoDB" id="8869029at2"/>
<feature type="chain" id="PRO_5012364159" evidence="4">
    <location>
        <begin position="24"/>
        <end position="532"/>
    </location>
</feature>
<dbReference type="PROSITE" id="PS51257">
    <property type="entry name" value="PROKAR_LIPOPROTEIN"/>
    <property type="match status" value="1"/>
</dbReference>
<name>A0A1M5N3Y3_9BURK</name>
<reference evidence="5 6" key="1">
    <citation type="submission" date="2016-11" db="EMBL/GenBank/DDBJ databases">
        <authorList>
            <person name="Jaros S."/>
            <person name="Januszkiewicz K."/>
            <person name="Wedrychowicz H."/>
        </authorList>
    </citation>
    <scope>NUCLEOTIDE SEQUENCE [LARGE SCALE GENOMIC DNA]</scope>
    <source>
        <strain evidence="5 6">CGMCC 1.10190</strain>
    </source>
</reference>
<keyword evidence="6" id="KW-1185">Reference proteome</keyword>
<dbReference type="AlphaFoldDB" id="A0A1M5N3Y3"/>
<evidence type="ECO:0000313" key="6">
    <source>
        <dbReference type="Proteomes" id="UP000184226"/>
    </source>
</evidence>
<evidence type="ECO:0000256" key="2">
    <source>
        <dbReference type="ARBA" id="ARBA00022729"/>
    </source>
</evidence>
<evidence type="ECO:0000256" key="1">
    <source>
        <dbReference type="ARBA" id="ARBA00004370"/>
    </source>
</evidence>